<evidence type="ECO:0000313" key="1">
    <source>
        <dbReference type="EMBL" id="TWI66661.1"/>
    </source>
</evidence>
<sequence>MRHPLTEYRFFILLLLPFLFQGCEKLAFLMGEAPYKYSFSYMGTAEDGSYVKAEITLGFSDQEGVLESHRQRERMRYAMDLIIRPYTSRQMDDKGKRMRKIVKRVADNILTTPVRSITITDFEVVYREGTAPTQEELDSQRQSIFPRTFHRE</sequence>
<dbReference type="EMBL" id="VLLC01000030">
    <property type="protein sequence ID" value="TWI66661.1"/>
    <property type="molecule type" value="Genomic_DNA"/>
</dbReference>
<dbReference type="PROSITE" id="PS51257">
    <property type="entry name" value="PROKAR_LIPOPROTEIN"/>
    <property type="match status" value="1"/>
</dbReference>
<reference evidence="1 2" key="1">
    <citation type="submission" date="2019-07" db="EMBL/GenBank/DDBJ databases">
        <title>Genome sequencing of 100 strains of the haloalkaliphilic chemolithoautotrophic sulfur-oxidizing bacterium Thioalkalivibrio.</title>
        <authorList>
            <person name="Muyzer G."/>
        </authorList>
    </citation>
    <scope>NUCLEOTIDE SEQUENCE [LARGE SCALE GENOMIC DNA]</scope>
    <source>
        <strain evidence="1 2">ASO4-4</strain>
    </source>
</reference>
<proteinExistence type="predicted"/>
<name>A0A562RC93_9BACT</name>
<dbReference type="Proteomes" id="UP000318307">
    <property type="component" value="Unassembled WGS sequence"/>
</dbReference>
<accession>A0A562RC93</accession>
<gene>
    <name evidence="1" type="ORF">LZ24_02884</name>
</gene>
<dbReference type="AlphaFoldDB" id="A0A562RC93"/>
<organism evidence="1 2">
    <name type="scientific">Desulfobotulus alkaliphilus</name>
    <dbReference type="NCBI Taxonomy" id="622671"/>
    <lineage>
        <taxon>Bacteria</taxon>
        <taxon>Pseudomonadati</taxon>
        <taxon>Thermodesulfobacteriota</taxon>
        <taxon>Desulfobacteria</taxon>
        <taxon>Desulfobacterales</taxon>
        <taxon>Desulfobacteraceae</taxon>
        <taxon>Desulfobotulus</taxon>
    </lineage>
</organism>
<evidence type="ECO:0000313" key="2">
    <source>
        <dbReference type="Proteomes" id="UP000318307"/>
    </source>
</evidence>
<comment type="caution">
    <text evidence="1">The sequence shown here is derived from an EMBL/GenBank/DDBJ whole genome shotgun (WGS) entry which is preliminary data.</text>
</comment>
<protein>
    <submittedName>
        <fullName evidence="1">Uncharacterized protein</fullName>
    </submittedName>
</protein>
<keyword evidence="2" id="KW-1185">Reference proteome</keyword>
<dbReference type="OrthoDB" id="9830907at2"/>